<keyword evidence="2" id="KW-0813">Transport</keyword>
<comment type="subcellular location">
    <subcellularLocation>
        <location evidence="1">Nucleus</location>
        <location evidence="1">Nuclear pore complex</location>
    </subcellularLocation>
</comment>
<keyword evidence="6" id="KW-0906">Nuclear pore complex</keyword>
<dbReference type="GO" id="GO:0017056">
    <property type="term" value="F:structural constituent of nuclear pore"/>
    <property type="evidence" value="ECO:0007669"/>
    <property type="project" value="InterPro"/>
</dbReference>
<evidence type="ECO:0000256" key="5">
    <source>
        <dbReference type="ARBA" id="ARBA00023010"/>
    </source>
</evidence>
<reference evidence="8 9" key="1">
    <citation type="submission" date="2016-10" db="EMBL/GenBank/DDBJ databases">
        <authorList>
            <person name="de Groot N.N."/>
        </authorList>
    </citation>
    <scope>NUCLEOTIDE SEQUENCE [LARGE SCALE GENOMIC DNA]</scope>
    <source>
        <strain evidence="8 9">PYCC 4715</strain>
    </source>
</reference>
<keyword evidence="7" id="KW-0539">Nucleus</keyword>
<dbReference type="AlphaFoldDB" id="A0A1L0C0F8"/>
<keyword evidence="4" id="KW-0653">Protein transport</keyword>
<evidence type="ECO:0000256" key="2">
    <source>
        <dbReference type="ARBA" id="ARBA00022448"/>
    </source>
</evidence>
<dbReference type="Proteomes" id="UP000182259">
    <property type="component" value="Chromosome IV"/>
</dbReference>
<accession>A0A1L0C0F8</accession>
<dbReference type="GO" id="GO:0000055">
    <property type="term" value="P:ribosomal large subunit export from nucleus"/>
    <property type="evidence" value="ECO:0007669"/>
    <property type="project" value="InterPro"/>
</dbReference>
<protein>
    <submittedName>
        <fullName evidence="8">CIC11C00000005873</fullName>
    </submittedName>
</protein>
<dbReference type="GO" id="GO:0005643">
    <property type="term" value="C:nuclear pore"/>
    <property type="evidence" value="ECO:0007669"/>
    <property type="project" value="UniProtKB-SubCell"/>
</dbReference>
<organism evidence="8 9">
    <name type="scientific">Sungouiella intermedia</name>
    <dbReference type="NCBI Taxonomy" id="45354"/>
    <lineage>
        <taxon>Eukaryota</taxon>
        <taxon>Fungi</taxon>
        <taxon>Dikarya</taxon>
        <taxon>Ascomycota</taxon>
        <taxon>Saccharomycotina</taxon>
        <taxon>Pichiomycetes</taxon>
        <taxon>Metschnikowiaceae</taxon>
        <taxon>Sungouiella</taxon>
    </lineage>
</organism>
<dbReference type="PANTHER" id="PTHR13257">
    <property type="entry name" value="NUCLEOPORIN NUP84-RELATED"/>
    <property type="match status" value="1"/>
</dbReference>
<keyword evidence="5" id="KW-0811">Translocation</keyword>
<evidence type="ECO:0000256" key="7">
    <source>
        <dbReference type="ARBA" id="ARBA00023242"/>
    </source>
</evidence>
<dbReference type="PANTHER" id="PTHR13257:SF0">
    <property type="entry name" value="NUCLEAR PORE COMPLEX PROTEIN NUP88"/>
    <property type="match status" value="1"/>
</dbReference>
<dbReference type="GO" id="GO:0000056">
    <property type="term" value="P:ribosomal small subunit export from nucleus"/>
    <property type="evidence" value="ECO:0007669"/>
    <property type="project" value="InterPro"/>
</dbReference>
<dbReference type="EMBL" id="LT635767">
    <property type="protein sequence ID" value="SGZ56194.1"/>
    <property type="molecule type" value="Genomic_DNA"/>
</dbReference>
<name>A0A1L0C0F8_9ASCO</name>
<gene>
    <name evidence="8" type="ORF">SAMEA4029009_CIC11G00000005873</name>
</gene>
<evidence type="ECO:0000256" key="4">
    <source>
        <dbReference type="ARBA" id="ARBA00022927"/>
    </source>
</evidence>
<dbReference type="GO" id="GO:0006406">
    <property type="term" value="P:mRNA export from nucleus"/>
    <property type="evidence" value="ECO:0007669"/>
    <property type="project" value="TreeGrafter"/>
</dbReference>
<evidence type="ECO:0000256" key="3">
    <source>
        <dbReference type="ARBA" id="ARBA00022816"/>
    </source>
</evidence>
<evidence type="ECO:0000313" key="9">
    <source>
        <dbReference type="Proteomes" id="UP000182259"/>
    </source>
</evidence>
<dbReference type="GO" id="GO:0006606">
    <property type="term" value="P:protein import into nucleus"/>
    <property type="evidence" value="ECO:0007669"/>
    <property type="project" value="TreeGrafter"/>
</dbReference>
<evidence type="ECO:0000256" key="6">
    <source>
        <dbReference type="ARBA" id="ARBA00023132"/>
    </source>
</evidence>
<dbReference type="InterPro" id="IPR037700">
    <property type="entry name" value="NUP88/NUP82"/>
</dbReference>
<sequence length="777" mass="87712">MSSISDRIKELSIFRSFFSQDEVTMAINGRSQLIVASSNVVKTSLVTDKHNSYKVLQSSNNEFNVVDVSFNESGNLLALIGLRSVTICDTRSLPRFDGQSSHWEPFNFQIGPFDSDIKSVLWHPVNRLGSELVILTETEILLYDAVISFSSPMLILKLVDYEQLKGQKVESISFGSKDNFAGSITLYLTTSQGKVFAIYPFVYEGSKITAKKSLVVLFIRESIEALDAVQNSFPPVALENDAHVLALRQHCSFAQDLEYQLRRPSNSALESDDIITLTHRGEDFGHVLQGPLAVIGPIPEIIQIRSGEDVAVMAAVHSEKSKAVFTHLAQLQPLIMGWKNPQQLLNPPVEPIKSEKRKEEKYSKPRRGFGYIVDSGSESEEEDVEYLESLVDYKEDMEIYKIKTELLTYFKTNFNKLSVLAVDETSMNHDLSRRIYFRNVDGEKLICGRDGQVLLVDVLDAIKLIFTDDRQYEPKYKMNHASSKANCFAYFNDTLEGLGEYAIAFSPGSPVDVILFEAPADKVSSVVLDAELPLKFSEETFESGFLTTEMSSILESVSTKPIHKVSSFNPEDTTSMSQILEVTDTVAERTSELLKFMLALQLKVRTQLEVLRIQVDDLNHINESSESSDDFTKNNTKIEELTERQAKLLEKAKRIKGSVSERFENMKLSLNLPLSAAEKDWFREINHLNKVVNIGNKNDKCLIELIKSLKLEVLEFSNNMKKESTTSNKLTNTIEHFSLSNELVRLRQFLISESKQIESIKKQAEMCNIKIEQVGSL</sequence>
<evidence type="ECO:0000313" key="8">
    <source>
        <dbReference type="EMBL" id="SGZ56194.1"/>
    </source>
</evidence>
<keyword evidence="3" id="KW-0509">mRNA transport</keyword>
<proteinExistence type="predicted"/>
<evidence type="ECO:0000256" key="1">
    <source>
        <dbReference type="ARBA" id="ARBA00004567"/>
    </source>
</evidence>